<accession>A0A2P2NVP5</accession>
<organism evidence="1">
    <name type="scientific">Rhizophora mucronata</name>
    <name type="common">Asiatic mangrove</name>
    <dbReference type="NCBI Taxonomy" id="61149"/>
    <lineage>
        <taxon>Eukaryota</taxon>
        <taxon>Viridiplantae</taxon>
        <taxon>Streptophyta</taxon>
        <taxon>Embryophyta</taxon>
        <taxon>Tracheophyta</taxon>
        <taxon>Spermatophyta</taxon>
        <taxon>Magnoliopsida</taxon>
        <taxon>eudicotyledons</taxon>
        <taxon>Gunneridae</taxon>
        <taxon>Pentapetalae</taxon>
        <taxon>rosids</taxon>
        <taxon>fabids</taxon>
        <taxon>Malpighiales</taxon>
        <taxon>Rhizophoraceae</taxon>
        <taxon>Rhizophora</taxon>
    </lineage>
</organism>
<protein>
    <submittedName>
        <fullName evidence="1">Uncharacterized protein</fullName>
    </submittedName>
</protein>
<evidence type="ECO:0000313" key="1">
    <source>
        <dbReference type="EMBL" id="MBX46577.1"/>
    </source>
</evidence>
<name>A0A2P2NVP5_RHIMU</name>
<reference evidence="1" key="1">
    <citation type="submission" date="2018-02" db="EMBL/GenBank/DDBJ databases">
        <title>Rhizophora mucronata_Transcriptome.</title>
        <authorList>
            <person name="Meera S.P."/>
            <person name="Sreeshan A."/>
            <person name="Augustine A."/>
        </authorList>
    </citation>
    <scope>NUCLEOTIDE SEQUENCE</scope>
    <source>
        <tissue evidence="1">Leaf</tissue>
    </source>
</reference>
<proteinExistence type="predicted"/>
<dbReference type="AlphaFoldDB" id="A0A2P2NVP5"/>
<dbReference type="EMBL" id="GGEC01066093">
    <property type="protein sequence ID" value="MBX46577.1"/>
    <property type="molecule type" value="Transcribed_RNA"/>
</dbReference>
<sequence>MLYLHITNHDKVSQSIEEKTVKAQFKSSVREC</sequence>